<dbReference type="AlphaFoldDB" id="A0A6P1B9G2"/>
<comment type="caution">
    <text evidence="1">The sequence shown here is derived from an EMBL/GenBank/DDBJ whole genome shotgun (WGS) entry which is preliminary data.</text>
</comment>
<accession>A0A6P1B9G2</accession>
<reference evidence="1 2" key="1">
    <citation type="journal article" date="2020" name="Arch. Microbiol.">
        <title>Bradyrhizobium uaiense sp. nov., a new highly efficient cowpea symbiont.</title>
        <authorList>
            <person name="Cabral Michel D."/>
            <person name="Azarias Guimaraes A."/>
            <person name="Martins da Costa E."/>
            <person name="Soares de Carvalho T."/>
            <person name="Balsanelli E."/>
            <person name="Willems A."/>
            <person name="Maltempi de Souza E."/>
            <person name="de Souza Moreira F.M."/>
        </authorList>
    </citation>
    <scope>NUCLEOTIDE SEQUENCE [LARGE SCALE GENOMIC DNA]</scope>
    <source>
        <strain evidence="1 2">UFLA 03-164</strain>
    </source>
</reference>
<evidence type="ECO:0000313" key="1">
    <source>
        <dbReference type="EMBL" id="NEU95048.1"/>
    </source>
</evidence>
<organism evidence="1 2">
    <name type="scientific">Bradyrhizobium uaiense</name>
    <dbReference type="NCBI Taxonomy" id="2594946"/>
    <lineage>
        <taxon>Bacteria</taxon>
        <taxon>Pseudomonadati</taxon>
        <taxon>Pseudomonadota</taxon>
        <taxon>Alphaproteobacteria</taxon>
        <taxon>Hyphomicrobiales</taxon>
        <taxon>Nitrobacteraceae</taxon>
        <taxon>Bradyrhizobium</taxon>
    </lineage>
</organism>
<name>A0A6P1B9G2_9BRAD</name>
<keyword evidence="2" id="KW-1185">Reference proteome</keyword>
<proteinExistence type="predicted"/>
<dbReference type="EMBL" id="VKHP01000009">
    <property type="protein sequence ID" value="NEU95048.1"/>
    <property type="molecule type" value="Genomic_DNA"/>
</dbReference>
<dbReference type="Proteomes" id="UP000468531">
    <property type="component" value="Unassembled WGS sequence"/>
</dbReference>
<gene>
    <name evidence="1" type="ORF">FNJ47_04190</name>
</gene>
<evidence type="ECO:0000313" key="2">
    <source>
        <dbReference type="Proteomes" id="UP000468531"/>
    </source>
</evidence>
<dbReference type="RefSeq" id="WP_163150902.1">
    <property type="nucleotide sequence ID" value="NZ_VKHP01000009.1"/>
</dbReference>
<sequence length="96" mass="10804">MGRVFDEADYERRLDAARNGISTAEEAKFIITGDLAGLNARKAFQDAKELALRKARKKMLDRIHQEEADHSLNDIIPTEVEEVLNGPHDEIVSVDD</sequence>
<protein>
    <submittedName>
        <fullName evidence="1">Uncharacterized protein</fullName>
    </submittedName>
</protein>